<dbReference type="GO" id="GO:0044010">
    <property type="term" value="P:single-species biofilm formation"/>
    <property type="evidence" value="ECO:0007669"/>
    <property type="project" value="TreeGrafter"/>
</dbReference>
<reference evidence="2 3" key="1">
    <citation type="submission" date="2016-09" db="EMBL/GenBank/DDBJ databases">
        <title>Pseudoalteromonas amylolytica sp. nov., isolated from the surface seawater.</title>
        <authorList>
            <person name="Wu Y.-H."/>
            <person name="Cheng H."/>
            <person name="Jin X.-B."/>
            <person name="Wang C.-S."/>
            <person name="Xu X.-W."/>
        </authorList>
    </citation>
    <scope>NUCLEOTIDE SEQUENCE [LARGE SCALE GENOMIC DNA]</scope>
    <source>
        <strain evidence="2 3">JW1</strain>
    </source>
</reference>
<dbReference type="InterPro" id="IPR036814">
    <property type="entry name" value="YqcC-like_sf"/>
</dbReference>
<proteinExistence type="predicted"/>
<evidence type="ECO:0000259" key="1">
    <source>
        <dbReference type="Pfam" id="PF04287"/>
    </source>
</evidence>
<dbReference type="Proteomes" id="UP000179786">
    <property type="component" value="Unassembled WGS sequence"/>
</dbReference>
<organism evidence="2 3">
    <name type="scientific">Pseudoalteromonas amylolytica</name>
    <dbReference type="NCBI Taxonomy" id="1859457"/>
    <lineage>
        <taxon>Bacteria</taxon>
        <taxon>Pseudomonadati</taxon>
        <taxon>Pseudomonadota</taxon>
        <taxon>Gammaproteobacteria</taxon>
        <taxon>Alteromonadales</taxon>
        <taxon>Pseudoalteromonadaceae</taxon>
        <taxon>Pseudoalteromonas</taxon>
    </lineage>
</organism>
<dbReference type="InterPro" id="IPR007384">
    <property type="entry name" value="UCP006257"/>
</dbReference>
<accession>A0A1S1MUX5</accession>
<dbReference type="Pfam" id="PF04287">
    <property type="entry name" value="DUF446"/>
    <property type="match status" value="1"/>
</dbReference>
<dbReference type="PANTHER" id="PTHR39586">
    <property type="entry name" value="CYTOPLASMIC PROTEIN-RELATED"/>
    <property type="match status" value="1"/>
</dbReference>
<dbReference type="OrthoDB" id="8794567at2"/>
<dbReference type="Gene3D" id="1.20.1440.40">
    <property type="entry name" value="YqcC-like"/>
    <property type="match status" value="1"/>
</dbReference>
<protein>
    <recommendedName>
        <fullName evidence="1">YqcC-like domain-containing protein</fullName>
    </recommendedName>
</protein>
<dbReference type="SUPFAM" id="SSF158452">
    <property type="entry name" value="YqcC-like"/>
    <property type="match status" value="1"/>
</dbReference>
<name>A0A1S1MUX5_9GAMM</name>
<evidence type="ECO:0000313" key="2">
    <source>
        <dbReference type="EMBL" id="OHU88758.1"/>
    </source>
</evidence>
<gene>
    <name evidence="2" type="ORF">BET10_18190</name>
</gene>
<evidence type="ECO:0000313" key="3">
    <source>
        <dbReference type="Proteomes" id="UP000179786"/>
    </source>
</evidence>
<feature type="domain" description="YqcC-like" evidence="1">
    <location>
        <begin position="9"/>
        <end position="103"/>
    </location>
</feature>
<sequence>MNSSFHQHVMKLVQELEQILKSASLWQTQPIDPSLLQSAQPFCCDTLRFEQWLQFIFIPKMLQLLNQHADLPRNIALTPMAEVSLSAHGHVASVKHILSRLDESLSKGEIC</sequence>
<dbReference type="STRING" id="1859457.BET10_18190"/>
<dbReference type="EMBL" id="MKJU01000030">
    <property type="protein sequence ID" value="OHU88758.1"/>
    <property type="molecule type" value="Genomic_DNA"/>
</dbReference>
<comment type="caution">
    <text evidence="2">The sequence shown here is derived from an EMBL/GenBank/DDBJ whole genome shotgun (WGS) entry which is preliminary data.</text>
</comment>
<dbReference type="RefSeq" id="WP_070986670.1">
    <property type="nucleotide sequence ID" value="NZ_MKJU01000030.1"/>
</dbReference>
<dbReference type="AlphaFoldDB" id="A0A1S1MUX5"/>
<dbReference type="InterPro" id="IPR023376">
    <property type="entry name" value="YqcC-like_dom"/>
</dbReference>
<dbReference type="PANTHER" id="PTHR39586:SF1">
    <property type="entry name" value="CYTOPLASMIC PROTEIN"/>
    <property type="match status" value="1"/>
</dbReference>
<keyword evidence="3" id="KW-1185">Reference proteome</keyword>